<keyword evidence="6" id="KW-0408">Iron</keyword>
<comment type="similarity">
    <text evidence="2">Belongs to the class-I fumarase family.</text>
</comment>
<dbReference type="EC" id="4.2.1.32" evidence="9"/>
<dbReference type="GO" id="GO:0008730">
    <property type="term" value="F:L(+)-tartrate dehydratase activity"/>
    <property type="evidence" value="ECO:0007669"/>
    <property type="project" value="UniProtKB-EC"/>
</dbReference>
<evidence type="ECO:0000313" key="13">
    <source>
        <dbReference type="EMBL" id="MBR8644285.1"/>
    </source>
</evidence>
<evidence type="ECO:0000256" key="6">
    <source>
        <dbReference type="ARBA" id="ARBA00023004"/>
    </source>
</evidence>
<comment type="cofactor">
    <cofactor evidence="1">
        <name>iron-sulfur cluster</name>
        <dbReference type="ChEBI" id="CHEBI:30408"/>
    </cofactor>
</comment>
<gene>
    <name evidence="13" type="ORF">KEH51_05440</name>
</gene>
<organism evidence="13 14">
    <name type="scientific">Peribacillus frigoritolerans</name>
    <dbReference type="NCBI Taxonomy" id="450367"/>
    <lineage>
        <taxon>Bacteria</taxon>
        <taxon>Bacillati</taxon>
        <taxon>Bacillota</taxon>
        <taxon>Bacilli</taxon>
        <taxon>Bacillales</taxon>
        <taxon>Bacillaceae</taxon>
        <taxon>Peribacillus</taxon>
    </lineage>
</organism>
<dbReference type="GO" id="GO:0046872">
    <property type="term" value="F:metal ion binding"/>
    <property type="evidence" value="ECO:0007669"/>
    <property type="project" value="UniProtKB-KW"/>
</dbReference>
<dbReference type="GO" id="GO:0051539">
    <property type="term" value="F:4 iron, 4 sulfur cluster binding"/>
    <property type="evidence" value="ECO:0007669"/>
    <property type="project" value="UniProtKB-KW"/>
</dbReference>
<reference evidence="13" key="1">
    <citation type="submission" date="2021-04" db="EMBL/GenBank/DDBJ databases">
        <title>Whole genome sequencing of Enterococci isolates from hospitalized patients.</title>
        <authorList>
            <person name="Ogoti B.M."/>
            <person name="Onyambu F.G."/>
        </authorList>
    </citation>
    <scope>NUCLEOTIDE SEQUENCE</scope>
    <source>
        <strain evidence="13">242</strain>
    </source>
</reference>
<sequence>MMARFVSLVSYKLPDDVENKLKELSLEEDNKLAKIIYKTMFDNQKLAYELKRPSCQDTGVLQFFVRCGQNFP</sequence>
<dbReference type="InterPro" id="IPR051208">
    <property type="entry name" value="Class-I_Fumarase/Tartrate_DH"/>
</dbReference>
<dbReference type="AlphaFoldDB" id="A0A941FHD4"/>
<dbReference type="EMBL" id="JAGTPW010000006">
    <property type="protein sequence ID" value="MBR8644285.1"/>
    <property type="molecule type" value="Genomic_DNA"/>
</dbReference>
<protein>
    <recommendedName>
        <fullName evidence="10">L(+)-tartrate dehydratase subunit alpha</fullName>
        <ecNumber evidence="9">4.2.1.32</ecNumber>
    </recommendedName>
</protein>
<dbReference type="Proteomes" id="UP000680045">
    <property type="component" value="Unassembled WGS sequence"/>
</dbReference>
<comment type="subunit">
    <text evidence="3">Tetramer of two alpha and two beta subunits.</text>
</comment>
<evidence type="ECO:0000313" key="14">
    <source>
        <dbReference type="Proteomes" id="UP000680045"/>
    </source>
</evidence>
<evidence type="ECO:0000256" key="1">
    <source>
        <dbReference type="ARBA" id="ARBA00001915"/>
    </source>
</evidence>
<comment type="caution">
    <text evidence="13">The sequence shown here is derived from an EMBL/GenBank/DDBJ whole genome shotgun (WGS) entry which is preliminary data.</text>
</comment>
<dbReference type="PANTHER" id="PTHR30389:SF19">
    <property type="entry name" value="L(+)-TARTRATE DEHYDRATASE SUBUNIT ALPHA"/>
    <property type="match status" value="1"/>
</dbReference>
<evidence type="ECO:0000259" key="12">
    <source>
        <dbReference type="Pfam" id="PF05681"/>
    </source>
</evidence>
<dbReference type="PANTHER" id="PTHR30389">
    <property type="entry name" value="FUMARATE HYDRATASE-RELATED"/>
    <property type="match status" value="1"/>
</dbReference>
<evidence type="ECO:0000256" key="11">
    <source>
        <dbReference type="ARBA" id="ARBA00049253"/>
    </source>
</evidence>
<evidence type="ECO:0000256" key="2">
    <source>
        <dbReference type="ARBA" id="ARBA00008876"/>
    </source>
</evidence>
<keyword evidence="8 13" id="KW-0456">Lyase</keyword>
<evidence type="ECO:0000256" key="5">
    <source>
        <dbReference type="ARBA" id="ARBA00022723"/>
    </source>
</evidence>
<feature type="domain" description="Fe-S hydro-lyase tartrate dehydratase alpha-type catalytic" evidence="12">
    <location>
        <begin position="3"/>
        <end position="71"/>
    </location>
</feature>
<evidence type="ECO:0000256" key="4">
    <source>
        <dbReference type="ARBA" id="ARBA00022485"/>
    </source>
</evidence>
<dbReference type="Pfam" id="PF05681">
    <property type="entry name" value="Fumerase"/>
    <property type="match status" value="1"/>
</dbReference>
<evidence type="ECO:0000256" key="3">
    <source>
        <dbReference type="ARBA" id="ARBA00011209"/>
    </source>
</evidence>
<keyword evidence="7" id="KW-0411">Iron-sulfur</keyword>
<name>A0A941FHD4_9BACI</name>
<keyword evidence="5" id="KW-0479">Metal-binding</keyword>
<accession>A0A941FHD4</accession>
<proteinExistence type="inferred from homology"/>
<evidence type="ECO:0000256" key="7">
    <source>
        <dbReference type="ARBA" id="ARBA00023014"/>
    </source>
</evidence>
<dbReference type="InterPro" id="IPR004646">
    <property type="entry name" value="Fe-S_hydro-lyase_TtdA-typ_cat"/>
</dbReference>
<evidence type="ECO:0000256" key="10">
    <source>
        <dbReference type="ARBA" id="ARBA00040103"/>
    </source>
</evidence>
<evidence type="ECO:0000256" key="8">
    <source>
        <dbReference type="ARBA" id="ARBA00023239"/>
    </source>
</evidence>
<keyword evidence="4" id="KW-0004">4Fe-4S</keyword>
<comment type="catalytic activity">
    <reaction evidence="11">
        <text>(2R,3R)-tartrate = oxaloacetate + H2O</text>
        <dbReference type="Rhea" id="RHEA:15413"/>
        <dbReference type="ChEBI" id="CHEBI:15377"/>
        <dbReference type="ChEBI" id="CHEBI:16452"/>
        <dbReference type="ChEBI" id="CHEBI:30924"/>
        <dbReference type="EC" id="4.2.1.32"/>
    </reaction>
</comment>
<evidence type="ECO:0000256" key="9">
    <source>
        <dbReference type="ARBA" id="ARBA00039027"/>
    </source>
</evidence>